<evidence type="ECO:0000256" key="9">
    <source>
        <dbReference type="ARBA" id="ARBA00022741"/>
    </source>
</evidence>
<sequence length="262" mass="28057">MLLAIDIGNTDIVFALNRDDQWIHHWREKSDVSQLPGAFALNLKNHFLESDLKIAQVDTVVLSSVVPALTPVIQNMIEIVFRLQPLIVGPDIYPQITIKTNNPLEIGSDLVANAAAAFASTKDFCVVVDFGTALTFTTVNDVGQILGVAIAPGLKTAMKSLSGNTAQLPDVPLEVPDSVLGKDTIHAMQAGILHGYIGLVKNMIEAIQNEIGRSCQVIATGGLSSVLVELHPHFDEINALLTLDGLKVIAEEISHGNQDSNG</sequence>
<protein>
    <recommendedName>
        <fullName evidence="15 16">Type III pantothenate kinase</fullName>
        <ecNumber evidence="6 16">2.7.1.33</ecNumber>
    </recommendedName>
    <alternativeName>
        <fullName evidence="16">PanK-III</fullName>
    </alternativeName>
    <alternativeName>
        <fullName evidence="16">Pantothenic acid kinase</fullName>
    </alternativeName>
</protein>
<comment type="cofactor">
    <cofactor evidence="16">
        <name>NH4(+)</name>
        <dbReference type="ChEBI" id="CHEBI:28938"/>
    </cofactor>
    <cofactor evidence="16">
        <name>K(+)</name>
        <dbReference type="ChEBI" id="CHEBI:29103"/>
    </cofactor>
    <text evidence="16">A monovalent cation. Ammonium or potassium.</text>
</comment>
<comment type="function">
    <text evidence="16">Catalyzes the phosphorylation of pantothenate (Pan), the first step in CoA biosynthesis.</text>
</comment>
<dbReference type="RefSeq" id="WP_346755991.1">
    <property type="nucleotide sequence ID" value="NZ_JAUJEB010000001.1"/>
</dbReference>
<comment type="caution">
    <text evidence="16">Lacks conserved residue(s) required for the propagation of feature annotation.</text>
</comment>
<evidence type="ECO:0000313" key="18">
    <source>
        <dbReference type="Proteomes" id="UP001172083"/>
    </source>
</evidence>
<comment type="pathway">
    <text evidence="4 16">Cofactor biosynthesis; coenzyme A biosynthesis; CoA from (R)-pantothenate: step 1/5.</text>
</comment>
<comment type="cofactor">
    <cofactor evidence="2">
        <name>K(+)</name>
        <dbReference type="ChEBI" id="CHEBI:29103"/>
    </cofactor>
</comment>
<accession>A0ABT8L315</accession>
<evidence type="ECO:0000256" key="11">
    <source>
        <dbReference type="ARBA" id="ARBA00022840"/>
    </source>
</evidence>
<dbReference type="SUPFAM" id="SSF53067">
    <property type="entry name" value="Actin-like ATPase domain"/>
    <property type="match status" value="2"/>
</dbReference>
<evidence type="ECO:0000256" key="13">
    <source>
        <dbReference type="ARBA" id="ARBA00022993"/>
    </source>
</evidence>
<evidence type="ECO:0000256" key="5">
    <source>
        <dbReference type="ARBA" id="ARBA00011738"/>
    </source>
</evidence>
<dbReference type="Proteomes" id="UP001172083">
    <property type="component" value="Unassembled WGS sequence"/>
</dbReference>
<keyword evidence="7 16" id="KW-0963">Cytoplasm</keyword>
<name>A0ABT8L315_9BACT</name>
<organism evidence="17 18">
    <name type="scientific">Agaribacillus aureus</name>
    <dbReference type="NCBI Taxonomy" id="3051825"/>
    <lineage>
        <taxon>Bacteria</taxon>
        <taxon>Pseudomonadati</taxon>
        <taxon>Bacteroidota</taxon>
        <taxon>Cytophagia</taxon>
        <taxon>Cytophagales</taxon>
        <taxon>Splendidivirgaceae</taxon>
        <taxon>Agaribacillus</taxon>
    </lineage>
</organism>
<evidence type="ECO:0000256" key="12">
    <source>
        <dbReference type="ARBA" id="ARBA00022958"/>
    </source>
</evidence>
<evidence type="ECO:0000256" key="2">
    <source>
        <dbReference type="ARBA" id="ARBA00001958"/>
    </source>
</evidence>
<evidence type="ECO:0000256" key="7">
    <source>
        <dbReference type="ARBA" id="ARBA00022490"/>
    </source>
</evidence>
<evidence type="ECO:0000256" key="6">
    <source>
        <dbReference type="ARBA" id="ARBA00012102"/>
    </source>
</evidence>
<feature type="binding site" evidence="16">
    <location>
        <position position="184"/>
    </location>
    <ligand>
        <name>substrate</name>
    </ligand>
</feature>
<evidence type="ECO:0000256" key="16">
    <source>
        <dbReference type="HAMAP-Rule" id="MF_01274"/>
    </source>
</evidence>
<dbReference type="CDD" id="cd24015">
    <property type="entry name" value="ASKHA_NBD_PanK-III"/>
    <property type="match status" value="1"/>
</dbReference>
<dbReference type="Pfam" id="PF03309">
    <property type="entry name" value="Pan_kinase"/>
    <property type="match status" value="1"/>
</dbReference>
<dbReference type="NCBIfam" id="NF009855">
    <property type="entry name" value="PRK13321.1"/>
    <property type="match status" value="1"/>
</dbReference>
<evidence type="ECO:0000256" key="10">
    <source>
        <dbReference type="ARBA" id="ARBA00022777"/>
    </source>
</evidence>
<evidence type="ECO:0000256" key="1">
    <source>
        <dbReference type="ARBA" id="ARBA00001206"/>
    </source>
</evidence>
<evidence type="ECO:0000256" key="8">
    <source>
        <dbReference type="ARBA" id="ARBA00022679"/>
    </source>
</evidence>
<comment type="catalytic activity">
    <reaction evidence="1 16">
        <text>(R)-pantothenate + ATP = (R)-4'-phosphopantothenate + ADP + H(+)</text>
        <dbReference type="Rhea" id="RHEA:16373"/>
        <dbReference type="ChEBI" id="CHEBI:10986"/>
        <dbReference type="ChEBI" id="CHEBI:15378"/>
        <dbReference type="ChEBI" id="CHEBI:29032"/>
        <dbReference type="ChEBI" id="CHEBI:30616"/>
        <dbReference type="ChEBI" id="CHEBI:456216"/>
        <dbReference type="EC" id="2.7.1.33"/>
    </reaction>
</comment>
<dbReference type="PANTHER" id="PTHR34265:SF1">
    <property type="entry name" value="TYPE III PANTOTHENATE KINASE"/>
    <property type="match status" value="1"/>
</dbReference>
<dbReference type="NCBIfam" id="TIGR00671">
    <property type="entry name" value="baf"/>
    <property type="match status" value="1"/>
</dbReference>
<dbReference type="PANTHER" id="PTHR34265">
    <property type="entry name" value="TYPE III PANTOTHENATE KINASE"/>
    <property type="match status" value="1"/>
</dbReference>
<comment type="caution">
    <text evidence="17">The sequence shown here is derived from an EMBL/GenBank/DDBJ whole genome shotgun (WGS) entry which is preliminary data.</text>
</comment>
<keyword evidence="9 16" id="KW-0547">Nucleotide-binding</keyword>
<gene>
    <name evidence="16" type="primary">coaX</name>
    <name evidence="17" type="ORF">QQ020_01275</name>
</gene>
<dbReference type="EC" id="2.7.1.33" evidence="6 16"/>
<keyword evidence="16" id="KW-0479">Metal-binding</keyword>
<reference evidence="17" key="1">
    <citation type="submission" date="2023-06" db="EMBL/GenBank/DDBJ databases">
        <title>Genomic of Agaribacillus aureum.</title>
        <authorList>
            <person name="Wang G."/>
        </authorList>
    </citation>
    <scope>NUCLEOTIDE SEQUENCE</scope>
    <source>
        <strain evidence="17">BMA12</strain>
    </source>
</reference>
<keyword evidence="8 16" id="KW-0808">Transferase</keyword>
<feature type="active site" description="Proton acceptor" evidence="16">
    <location>
        <position position="109"/>
    </location>
</feature>
<dbReference type="InterPro" id="IPR004619">
    <property type="entry name" value="Type_III_PanK"/>
</dbReference>
<keyword evidence="12 16" id="KW-0630">Potassium</keyword>
<evidence type="ECO:0000256" key="3">
    <source>
        <dbReference type="ARBA" id="ARBA00004496"/>
    </source>
</evidence>
<feature type="binding site" evidence="16">
    <location>
        <begin position="6"/>
        <end position="13"/>
    </location>
    <ligand>
        <name>ATP</name>
        <dbReference type="ChEBI" id="CHEBI:30616"/>
    </ligand>
</feature>
<feature type="binding site" evidence="16">
    <location>
        <begin position="107"/>
        <end position="110"/>
    </location>
    <ligand>
        <name>substrate</name>
    </ligand>
</feature>
<keyword evidence="11 16" id="KW-0067">ATP-binding</keyword>
<keyword evidence="13 16" id="KW-0173">Coenzyme A biosynthesis</keyword>
<dbReference type="EMBL" id="JAUJEB010000001">
    <property type="protein sequence ID" value="MDN5210648.1"/>
    <property type="molecule type" value="Genomic_DNA"/>
</dbReference>
<comment type="subunit">
    <text evidence="5 16">Homodimer.</text>
</comment>
<evidence type="ECO:0000313" key="17">
    <source>
        <dbReference type="EMBL" id="MDN5210648.1"/>
    </source>
</evidence>
<feature type="binding site" evidence="16">
    <location>
        <position position="129"/>
    </location>
    <ligand>
        <name>K(+)</name>
        <dbReference type="ChEBI" id="CHEBI:29103"/>
    </ligand>
</feature>
<dbReference type="HAMAP" id="MF_01274">
    <property type="entry name" value="Pantothen_kinase_3"/>
    <property type="match status" value="1"/>
</dbReference>
<comment type="subcellular location">
    <subcellularLocation>
        <location evidence="3 16">Cytoplasm</location>
    </subcellularLocation>
</comment>
<keyword evidence="10 16" id="KW-0418">Kinase</keyword>
<dbReference type="GO" id="GO:0004594">
    <property type="term" value="F:pantothenate kinase activity"/>
    <property type="evidence" value="ECO:0007669"/>
    <property type="project" value="UniProtKB-EC"/>
</dbReference>
<proteinExistence type="inferred from homology"/>
<comment type="similarity">
    <text evidence="14 16">Belongs to the type III pantothenate kinase family.</text>
</comment>
<dbReference type="InterPro" id="IPR043129">
    <property type="entry name" value="ATPase_NBD"/>
</dbReference>
<dbReference type="Gene3D" id="3.30.420.40">
    <property type="match status" value="2"/>
</dbReference>
<evidence type="ECO:0000256" key="14">
    <source>
        <dbReference type="ARBA" id="ARBA00038036"/>
    </source>
</evidence>
<evidence type="ECO:0000256" key="4">
    <source>
        <dbReference type="ARBA" id="ARBA00005225"/>
    </source>
</evidence>
<evidence type="ECO:0000256" key="15">
    <source>
        <dbReference type="ARBA" id="ARBA00040883"/>
    </source>
</evidence>
<feature type="binding site" evidence="16">
    <location>
        <position position="132"/>
    </location>
    <ligand>
        <name>ATP</name>
        <dbReference type="ChEBI" id="CHEBI:30616"/>
    </ligand>
</feature>
<keyword evidence="18" id="KW-1185">Reference proteome</keyword>